<dbReference type="Pfam" id="PF13847">
    <property type="entry name" value="Methyltransf_31"/>
    <property type="match status" value="1"/>
</dbReference>
<dbReference type="AlphaFoldDB" id="A0A382MXL9"/>
<dbReference type="GO" id="GO:0016126">
    <property type="term" value="P:sterol biosynthetic process"/>
    <property type="evidence" value="ECO:0007669"/>
    <property type="project" value="TreeGrafter"/>
</dbReference>
<gene>
    <name evidence="3" type="ORF">METZ01_LOCUS304945</name>
</gene>
<name>A0A382MXL9_9ZZZZ</name>
<dbReference type="InterPro" id="IPR050447">
    <property type="entry name" value="Erg6_SMT_methyltransf"/>
</dbReference>
<dbReference type="InterPro" id="IPR029063">
    <property type="entry name" value="SAM-dependent_MTases_sf"/>
</dbReference>
<organism evidence="3">
    <name type="scientific">marine metagenome</name>
    <dbReference type="NCBI Taxonomy" id="408172"/>
    <lineage>
        <taxon>unclassified sequences</taxon>
        <taxon>metagenomes</taxon>
        <taxon>ecological metagenomes</taxon>
    </lineage>
</organism>
<keyword evidence="1" id="KW-0808">Transferase</keyword>
<protein>
    <recommendedName>
        <fullName evidence="2">Methyltransferase domain-containing protein</fullName>
    </recommendedName>
</protein>
<reference evidence="3" key="1">
    <citation type="submission" date="2018-05" db="EMBL/GenBank/DDBJ databases">
        <authorList>
            <person name="Lanie J.A."/>
            <person name="Ng W.-L."/>
            <person name="Kazmierczak K.M."/>
            <person name="Andrzejewski T.M."/>
            <person name="Davidsen T.M."/>
            <person name="Wayne K.J."/>
            <person name="Tettelin H."/>
            <person name="Glass J.I."/>
            <person name="Rusch D."/>
            <person name="Podicherti R."/>
            <person name="Tsui H.-C.T."/>
            <person name="Winkler M.E."/>
        </authorList>
    </citation>
    <scope>NUCLEOTIDE SEQUENCE</scope>
</reference>
<feature type="non-terminal residue" evidence="3">
    <location>
        <position position="1"/>
    </location>
</feature>
<evidence type="ECO:0000313" key="3">
    <source>
        <dbReference type="EMBL" id="SVC52091.1"/>
    </source>
</evidence>
<dbReference type="GO" id="GO:0005783">
    <property type="term" value="C:endoplasmic reticulum"/>
    <property type="evidence" value="ECO:0007669"/>
    <property type="project" value="TreeGrafter"/>
</dbReference>
<dbReference type="Gene3D" id="3.40.50.150">
    <property type="entry name" value="Vaccinia Virus protein VP39"/>
    <property type="match status" value="1"/>
</dbReference>
<dbReference type="SUPFAM" id="SSF53335">
    <property type="entry name" value="S-adenosyl-L-methionine-dependent methyltransferases"/>
    <property type="match status" value="1"/>
</dbReference>
<dbReference type="PANTHER" id="PTHR44068">
    <property type="entry name" value="ZGC:194242"/>
    <property type="match status" value="1"/>
</dbReference>
<evidence type="ECO:0000256" key="1">
    <source>
        <dbReference type="ARBA" id="ARBA00022679"/>
    </source>
</evidence>
<dbReference type="InterPro" id="IPR025714">
    <property type="entry name" value="Methyltranfer_dom"/>
</dbReference>
<dbReference type="GO" id="GO:0003838">
    <property type="term" value="F:sterol 24-C-methyltransferase activity"/>
    <property type="evidence" value="ECO:0007669"/>
    <property type="project" value="TreeGrafter"/>
</dbReference>
<accession>A0A382MXL9</accession>
<dbReference type="EMBL" id="UINC01095754">
    <property type="protein sequence ID" value="SVC52091.1"/>
    <property type="molecule type" value="Genomic_DNA"/>
</dbReference>
<sequence length="180" mass="20211">GGGASFIARYYHPESMTGLDFSSSAIKLSNKIHSNVSNLQFIQGDAENLPFDNNTFDTVINVESSHCYGNMKSFLNEVCRVLKKGGHFSWVDLRGKDMIKDTESVFEKLDLKCIHEQTITSEVIEALDGIHERKMEMIKLQVPKFLQPAFKDFAGVKNSKIYNAFNDGSAVYLAKAFQKS</sequence>
<dbReference type="PANTHER" id="PTHR44068:SF1">
    <property type="entry name" value="HYPOTHETICAL LOC100005854"/>
    <property type="match status" value="1"/>
</dbReference>
<proteinExistence type="predicted"/>
<feature type="domain" description="Methyltransferase" evidence="2">
    <location>
        <begin position="5"/>
        <end position="118"/>
    </location>
</feature>
<dbReference type="CDD" id="cd02440">
    <property type="entry name" value="AdoMet_MTases"/>
    <property type="match status" value="1"/>
</dbReference>
<evidence type="ECO:0000259" key="2">
    <source>
        <dbReference type="Pfam" id="PF13847"/>
    </source>
</evidence>